<sequence>MAWLYFQIRRISTFLLGEDKAEWFRPDHIVEDRIHHAGMDGLLRNCGTGCRVDEAFTMDDLVDSISADTSGLRCGRVMAPMGDWHWGMGTSIHLGVGGQTARGLWACAPHAGRFERTEIKKKSSINPFTISTDAAQTETTTLAGALAVTEGVSNTPKAQVITDFLGTAPMKKMSGTSRASSAVALAELSRQTTAETAAVSAAGSVETTAGRTVTLSETTEKVTPSVLPVTKKAETLETAKSTLGETVTARTQIKESTHVESSTNTAQKTPKPESLSVSDFKQTHKSETDVEIFGKPTEVGITVPKQESGTTSLAHTTTTANIKSASPIPEPRTGGATHFITSQLKSSEMTSENKATTETRPAATFKTAAFITETKVDLTEGKPAPSTFIKMLKTAGTEPSKVETSETTTVRPQESTRAIKTSNGPTKINRATGINFITAIGTKGKTVGKRLSTAGRGITIKGRRGQKTPLSHDKTLYSAITMGCILVICALLALIVFIKDFIGC</sequence>
<dbReference type="EMBL" id="RJVU01053127">
    <property type="protein sequence ID" value="ROL40670.1"/>
    <property type="molecule type" value="Genomic_DNA"/>
</dbReference>
<evidence type="ECO:0000256" key="1">
    <source>
        <dbReference type="SAM" id="MobiDB-lite"/>
    </source>
</evidence>
<proteinExistence type="predicted"/>
<gene>
    <name evidence="3" type="ORF">DPX16_9664</name>
</gene>
<feature type="region of interest" description="Disordered" evidence="1">
    <location>
        <begin position="252"/>
        <end position="283"/>
    </location>
</feature>
<dbReference type="Proteomes" id="UP000281406">
    <property type="component" value="Unassembled WGS sequence"/>
</dbReference>
<comment type="caution">
    <text evidence="3">The sequence shown here is derived from an EMBL/GenBank/DDBJ whole genome shotgun (WGS) entry which is preliminary data.</text>
</comment>
<feature type="transmembrane region" description="Helical" evidence="2">
    <location>
        <begin position="476"/>
        <end position="498"/>
    </location>
</feature>
<keyword evidence="4" id="KW-1185">Reference proteome</keyword>
<reference evidence="3 4" key="1">
    <citation type="submission" date="2018-10" db="EMBL/GenBank/DDBJ databases">
        <title>Genome assembly for a Yunnan-Guizhou Plateau 3E fish, Anabarilius grahami (Regan), and its evolutionary and genetic applications.</title>
        <authorList>
            <person name="Jiang W."/>
        </authorList>
    </citation>
    <scope>NUCLEOTIDE SEQUENCE [LARGE SCALE GENOMIC DNA]</scope>
    <source>
        <strain evidence="3">AG-KIZ</strain>
        <tissue evidence="3">Muscle</tissue>
    </source>
</reference>
<keyword evidence="2" id="KW-1133">Transmembrane helix</keyword>
<protein>
    <submittedName>
        <fullName evidence="3">Uncharacterized protein</fullName>
    </submittedName>
</protein>
<organism evidence="3 4">
    <name type="scientific">Anabarilius grahami</name>
    <name type="common">Kanglang fish</name>
    <name type="synonym">Barilius grahami</name>
    <dbReference type="NCBI Taxonomy" id="495550"/>
    <lineage>
        <taxon>Eukaryota</taxon>
        <taxon>Metazoa</taxon>
        <taxon>Chordata</taxon>
        <taxon>Craniata</taxon>
        <taxon>Vertebrata</taxon>
        <taxon>Euteleostomi</taxon>
        <taxon>Actinopterygii</taxon>
        <taxon>Neopterygii</taxon>
        <taxon>Teleostei</taxon>
        <taxon>Ostariophysi</taxon>
        <taxon>Cypriniformes</taxon>
        <taxon>Xenocyprididae</taxon>
        <taxon>Xenocypridinae</taxon>
        <taxon>Xenocypridinae incertae sedis</taxon>
        <taxon>Anabarilius</taxon>
    </lineage>
</organism>
<evidence type="ECO:0000313" key="4">
    <source>
        <dbReference type="Proteomes" id="UP000281406"/>
    </source>
</evidence>
<accession>A0A3N0Y485</accession>
<keyword evidence="2" id="KW-0812">Transmembrane</keyword>
<name>A0A3N0Y485_ANAGA</name>
<dbReference type="OrthoDB" id="8900946at2759"/>
<feature type="compositionally biased region" description="Polar residues" evidence="1">
    <location>
        <begin position="259"/>
        <end position="268"/>
    </location>
</feature>
<evidence type="ECO:0000256" key="2">
    <source>
        <dbReference type="SAM" id="Phobius"/>
    </source>
</evidence>
<evidence type="ECO:0000313" key="3">
    <source>
        <dbReference type="EMBL" id="ROL40670.1"/>
    </source>
</evidence>
<dbReference type="AlphaFoldDB" id="A0A3N0Y485"/>
<keyword evidence="2" id="KW-0472">Membrane</keyword>